<comment type="similarity">
    <text evidence="1">Belongs to the ParB family.</text>
</comment>
<keyword evidence="5" id="KW-1185">Reference proteome</keyword>
<dbReference type="GO" id="GO:0003677">
    <property type="term" value="F:DNA binding"/>
    <property type="evidence" value="ECO:0007669"/>
    <property type="project" value="UniProtKB-KW"/>
</dbReference>
<dbReference type="SUPFAM" id="SSF109709">
    <property type="entry name" value="KorB DNA-binding domain-like"/>
    <property type="match status" value="1"/>
</dbReference>
<dbReference type="GO" id="GO:0005694">
    <property type="term" value="C:chromosome"/>
    <property type="evidence" value="ECO:0007669"/>
    <property type="project" value="TreeGrafter"/>
</dbReference>
<organism evidence="4 5">
    <name type="scientific">Komarekiella delphini-convector SJRDD-AB1</name>
    <dbReference type="NCBI Taxonomy" id="2593771"/>
    <lineage>
        <taxon>Bacteria</taxon>
        <taxon>Bacillati</taxon>
        <taxon>Cyanobacteriota</taxon>
        <taxon>Cyanophyceae</taxon>
        <taxon>Nostocales</taxon>
        <taxon>Nostocaceae</taxon>
        <taxon>Komarekiella</taxon>
        <taxon>Komarekiella delphini-convector</taxon>
    </lineage>
</organism>
<reference evidence="4" key="1">
    <citation type="submission" date="2019-07" db="EMBL/GenBank/DDBJ databases">
        <title>Toxilogical consequences of a new and cryptic species of cyanobacteria (Komarekiella delphini-convector) recovered from the epidermis of a bottlenose dolphin and 1500 ft. in the air.</title>
        <authorList>
            <person name="Brown A.O."/>
            <person name="Dvorak P."/>
            <person name="Villanueva C.D."/>
            <person name="Foss A.J."/>
            <person name="Garvey A.D."/>
            <person name="Gibson Q.A."/>
            <person name="Johansen J.R."/>
            <person name="Casamatta D.A."/>
        </authorList>
    </citation>
    <scope>NUCLEOTIDE SEQUENCE</scope>
    <source>
        <strain evidence="4">SJRDD-AB1</strain>
    </source>
</reference>
<dbReference type="Gene3D" id="1.10.10.2830">
    <property type="match status" value="1"/>
</dbReference>
<evidence type="ECO:0000256" key="1">
    <source>
        <dbReference type="ARBA" id="ARBA00006295"/>
    </source>
</evidence>
<dbReference type="FunFam" id="3.90.1530.30:FF:000001">
    <property type="entry name" value="Chromosome partitioning protein ParB"/>
    <property type="match status" value="1"/>
</dbReference>
<dbReference type="PANTHER" id="PTHR33375:SF7">
    <property type="entry name" value="CHROMOSOME 2-PARTITIONING PROTEIN PARB-RELATED"/>
    <property type="match status" value="1"/>
</dbReference>
<dbReference type="CDD" id="cd16393">
    <property type="entry name" value="SPO0J_N"/>
    <property type="match status" value="1"/>
</dbReference>
<accession>A0AA40VV94</accession>
<dbReference type="InterPro" id="IPR041468">
    <property type="entry name" value="HTH_ParB/Spo0J"/>
</dbReference>
<dbReference type="InterPro" id="IPR004437">
    <property type="entry name" value="ParB/RepB/Spo0J"/>
</dbReference>
<dbReference type="RefSeq" id="WP_191762053.1">
    <property type="nucleotide sequence ID" value="NZ_VJXY01000081.1"/>
</dbReference>
<dbReference type="PANTHER" id="PTHR33375">
    <property type="entry name" value="CHROMOSOME-PARTITIONING PROTEIN PARB-RELATED"/>
    <property type="match status" value="1"/>
</dbReference>
<dbReference type="EMBL" id="VJXY01000081">
    <property type="protein sequence ID" value="MBD6620746.1"/>
    <property type="molecule type" value="Genomic_DNA"/>
</dbReference>
<sequence length="333" mass="38044">MPQKRKSLDEGALEFFISKAPQSVNLLTKADNSVPLESIRLPKQQPRRYFDLQKMQQLITSVKEHGILEPLLVRPISEGQYELVAGERRYRAAQEIKLANVPVVVRSLSDEEALQLALIENLQREDLNPVEETEGILQLLAIKLEQPVEKVISHLYRMYNEAKGNINTSNPNVRVNAEKEDLVVSNPNVRVSAESQAVQAVFDSLALMAWESFVKNRLPLLNLPDEILETLRRGEIAYTKATLIARIKNEVERQSLLQDTIKENLSLTQIKERINKLKESEAKTQSIQEAPLKNRIDKAYQVIKKTKTWDDPKKQKRLEKLITAIEALINESN</sequence>
<name>A0AA40VV94_9NOST</name>
<dbReference type="InterPro" id="IPR050336">
    <property type="entry name" value="Chromosome_partition/occlusion"/>
</dbReference>
<dbReference type="Pfam" id="PF02195">
    <property type="entry name" value="ParB_N"/>
    <property type="match status" value="1"/>
</dbReference>
<dbReference type="InterPro" id="IPR003115">
    <property type="entry name" value="ParB_N"/>
</dbReference>
<evidence type="ECO:0000313" key="4">
    <source>
        <dbReference type="EMBL" id="MBD6620746.1"/>
    </source>
</evidence>
<keyword evidence="2" id="KW-0238">DNA-binding</keyword>
<dbReference type="Pfam" id="PF17762">
    <property type="entry name" value="HTH_ParB"/>
    <property type="match status" value="1"/>
</dbReference>
<proteinExistence type="inferred from homology"/>
<dbReference type="SMART" id="SM00470">
    <property type="entry name" value="ParB"/>
    <property type="match status" value="1"/>
</dbReference>
<dbReference type="SUPFAM" id="SSF110849">
    <property type="entry name" value="ParB/Sulfiredoxin"/>
    <property type="match status" value="1"/>
</dbReference>
<evidence type="ECO:0000259" key="3">
    <source>
        <dbReference type="SMART" id="SM00470"/>
    </source>
</evidence>
<dbReference type="InterPro" id="IPR036086">
    <property type="entry name" value="ParB/Sulfiredoxin_sf"/>
</dbReference>
<comment type="caution">
    <text evidence="4">The sequence shown here is derived from an EMBL/GenBank/DDBJ whole genome shotgun (WGS) entry which is preliminary data.</text>
</comment>
<dbReference type="Gene3D" id="3.90.1530.30">
    <property type="match status" value="1"/>
</dbReference>
<protein>
    <submittedName>
        <fullName evidence="4">ParB/RepB/Spo0J family partition protein</fullName>
    </submittedName>
</protein>
<dbReference type="Proteomes" id="UP001165986">
    <property type="component" value="Unassembled WGS sequence"/>
</dbReference>
<gene>
    <name evidence="4" type="ORF">FNW02_34555</name>
</gene>
<evidence type="ECO:0000313" key="5">
    <source>
        <dbReference type="Proteomes" id="UP001165986"/>
    </source>
</evidence>
<dbReference type="AlphaFoldDB" id="A0AA40VV94"/>
<dbReference type="NCBIfam" id="TIGR00180">
    <property type="entry name" value="parB_part"/>
    <property type="match status" value="1"/>
</dbReference>
<dbReference type="GO" id="GO:0007059">
    <property type="term" value="P:chromosome segregation"/>
    <property type="evidence" value="ECO:0007669"/>
    <property type="project" value="TreeGrafter"/>
</dbReference>
<feature type="domain" description="ParB-like N-terminal" evidence="3">
    <location>
        <begin position="32"/>
        <end position="122"/>
    </location>
</feature>
<evidence type="ECO:0000256" key="2">
    <source>
        <dbReference type="ARBA" id="ARBA00023125"/>
    </source>
</evidence>